<keyword evidence="5 9" id="KW-0812">Transmembrane</keyword>
<reference evidence="10 11" key="1">
    <citation type="submission" date="2019-08" db="EMBL/GenBank/DDBJ databases">
        <title>Archangium and Cystobacter genomes.</title>
        <authorList>
            <person name="Chen I.-C.K."/>
            <person name="Wielgoss S."/>
        </authorList>
    </citation>
    <scope>NUCLEOTIDE SEQUENCE [LARGE SCALE GENOMIC DNA]</scope>
    <source>
        <strain evidence="10 11">Cbm 6</strain>
    </source>
</reference>
<feature type="transmembrane region" description="Helical" evidence="9">
    <location>
        <begin position="225"/>
        <end position="248"/>
    </location>
</feature>
<evidence type="ECO:0000313" key="10">
    <source>
        <dbReference type="EMBL" id="WNG49600.1"/>
    </source>
</evidence>
<feature type="transmembrane region" description="Helical" evidence="9">
    <location>
        <begin position="32"/>
        <end position="51"/>
    </location>
</feature>
<sequence length="481" mass="52258">MTAPAPLSVLPPSAAPVSEAPPTAARRRWSHVLLLGLVGVLPAVGAVVQLGRIHPDEVYQLLEPAWFRAHGYGVLAWEWRAGLRNWALPGAAAWLLRLADVLGLSHPVAYRGLLAIPQAMLHGWMLWAVYRFAERRAGTVGALLSALAVGLYGPVIVFAGRTLGESFSTAFLVVALEALDRTERPVRAGLVGGLMLGLAVVARYGSAVVVLAALLWLVVERRWRVLAFSCLAGLGVALGLGALDWATWGKPFHSFFAYVDFNVLSGQAARQFGASPPGFYLWPFFSGLPLWVWATMPLGLRSLHQRRALLLPLFCAVAYLLAITATAHKEERFLYPGLVLLVMAAAPTLAAFVLSRERVLLRNAVGALALVATVVTGRFFPPVDLRGDQFRGIVAATRDDGVSGLLIVNEGLWGAGGYFYIGKNIPWMTCDWPRDANFKGAMRDRRFNRVVTFEGRALAELQAAGFRVVQRVGRETVLARD</sequence>
<feature type="transmembrane region" description="Helical" evidence="9">
    <location>
        <begin position="308"/>
        <end position="327"/>
    </location>
</feature>
<evidence type="ECO:0000313" key="11">
    <source>
        <dbReference type="Proteomes" id="UP001611383"/>
    </source>
</evidence>
<protein>
    <submittedName>
        <fullName evidence="10">Mannosyltransferase</fullName>
    </submittedName>
</protein>
<evidence type="ECO:0000256" key="2">
    <source>
        <dbReference type="ARBA" id="ARBA00004586"/>
    </source>
</evidence>
<evidence type="ECO:0000256" key="7">
    <source>
        <dbReference type="ARBA" id="ARBA00022989"/>
    </source>
</evidence>
<organism evidence="10 11">
    <name type="scientific">Archangium minus</name>
    <dbReference type="NCBI Taxonomy" id="83450"/>
    <lineage>
        <taxon>Bacteria</taxon>
        <taxon>Pseudomonadati</taxon>
        <taxon>Myxococcota</taxon>
        <taxon>Myxococcia</taxon>
        <taxon>Myxococcales</taxon>
        <taxon>Cystobacterineae</taxon>
        <taxon>Archangiaceae</taxon>
        <taxon>Archangium</taxon>
    </lineage>
</organism>
<feature type="transmembrane region" description="Helical" evidence="9">
    <location>
        <begin position="137"/>
        <end position="159"/>
    </location>
</feature>
<comment type="subcellular location">
    <subcellularLocation>
        <location evidence="1">Endomembrane system</location>
        <topology evidence="1">Multi-pass membrane protein</topology>
    </subcellularLocation>
    <subcellularLocation>
        <location evidence="2">Endoplasmic reticulum membrane</location>
    </subcellularLocation>
</comment>
<evidence type="ECO:0000256" key="3">
    <source>
        <dbReference type="ARBA" id="ARBA00022676"/>
    </source>
</evidence>
<evidence type="ECO:0000256" key="6">
    <source>
        <dbReference type="ARBA" id="ARBA00022824"/>
    </source>
</evidence>
<feature type="transmembrane region" description="Helical" evidence="9">
    <location>
        <begin position="194"/>
        <end position="218"/>
    </location>
</feature>
<keyword evidence="4" id="KW-0808">Transferase</keyword>
<feature type="transmembrane region" description="Helical" evidence="9">
    <location>
        <begin position="333"/>
        <end position="353"/>
    </location>
</feature>
<dbReference type="PANTHER" id="PTHR22760">
    <property type="entry name" value="GLYCOSYLTRANSFERASE"/>
    <property type="match status" value="1"/>
</dbReference>
<proteinExistence type="predicted"/>
<name>A0ABY9X2J4_9BACT</name>
<evidence type="ECO:0000256" key="5">
    <source>
        <dbReference type="ARBA" id="ARBA00022692"/>
    </source>
</evidence>
<keyword evidence="3 10" id="KW-0328">Glycosyltransferase</keyword>
<evidence type="ECO:0000256" key="1">
    <source>
        <dbReference type="ARBA" id="ARBA00004127"/>
    </source>
</evidence>
<feature type="transmembrane region" description="Helical" evidence="9">
    <location>
        <begin position="279"/>
        <end position="296"/>
    </location>
</feature>
<accession>A0ABY9X2J4</accession>
<dbReference type="Proteomes" id="UP001611383">
    <property type="component" value="Chromosome"/>
</dbReference>
<dbReference type="InterPro" id="IPR005599">
    <property type="entry name" value="GPI_mannosylTrfase"/>
</dbReference>
<gene>
    <name evidence="10" type="ORF">F0U60_39900</name>
</gene>
<keyword evidence="6" id="KW-0256">Endoplasmic reticulum</keyword>
<evidence type="ECO:0000256" key="9">
    <source>
        <dbReference type="SAM" id="Phobius"/>
    </source>
</evidence>
<dbReference type="GO" id="GO:0016757">
    <property type="term" value="F:glycosyltransferase activity"/>
    <property type="evidence" value="ECO:0007669"/>
    <property type="project" value="UniProtKB-KW"/>
</dbReference>
<dbReference type="RefSeq" id="WP_395807686.1">
    <property type="nucleotide sequence ID" value="NZ_CP043494.1"/>
</dbReference>
<feature type="transmembrane region" description="Helical" evidence="9">
    <location>
        <begin position="360"/>
        <end position="380"/>
    </location>
</feature>
<feature type="transmembrane region" description="Helical" evidence="9">
    <location>
        <begin position="108"/>
        <end position="130"/>
    </location>
</feature>
<keyword evidence="7 9" id="KW-1133">Transmembrane helix</keyword>
<keyword evidence="8 9" id="KW-0472">Membrane</keyword>
<evidence type="ECO:0000256" key="8">
    <source>
        <dbReference type="ARBA" id="ARBA00023136"/>
    </source>
</evidence>
<keyword evidence="11" id="KW-1185">Reference proteome</keyword>
<evidence type="ECO:0000256" key="4">
    <source>
        <dbReference type="ARBA" id="ARBA00022679"/>
    </source>
</evidence>
<dbReference type="EMBL" id="CP043494">
    <property type="protein sequence ID" value="WNG49600.1"/>
    <property type="molecule type" value="Genomic_DNA"/>
</dbReference>
<dbReference type="Pfam" id="PF03901">
    <property type="entry name" value="Glyco_transf_22"/>
    <property type="match status" value="1"/>
</dbReference>